<keyword evidence="1" id="KW-0472">Membrane</keyword>
<name>A0ABQ4KVE5_SIMTE</name>
<feature type="transmembrane region" description="Helical" evidence="1">
    <location>
        <begin position="12"/>
        <end position="31"/>
    </location>
</feature>
<evidence type="ECO:0000256" key="1">
    <source>
        <dbReference type="SAM" id="Phobius"/>
    </source>
</evidence>
<feature type="transmembrane region" description="Helical" evidence="1">
    <location>
        <begin position="37"/>
        <end position="53"/>
    </location>
</feature>
<reference evidence="2 3" key="1">
    <citation type="submission" date="2021-03" db="EMBL/GenBank/DDBJ databases">
        <title>Antimicrobial resistance genes in bacteria isolated from Japanese honey, and their potential for conferring macrolide and lincosamide resistance in the American foulbrood pathogen Paenibacillus larvae.</title>
        <authorList>
            <person name="Okamoto M."/>
            <person name="Kumagai M."/>
            <person name="Kanamori H."/>
            <person name="Takamatsu D."/>
        </authorList>
    </citation>
    <scope>NUCLEOTIDE SEQUENCE [LARGE SCALE GENOMIC DNA]</scope>
    <source>
        <strain evidence="2 3">J6TS1</strain>
    </source>
</reference>
<evidence type="ECO:0000313" key="2">
    <source>
        <dbReference type="EMBL" id="GIN96001.1"/>
    </source>
</evidence>
<organism evidence="2 3">
    <name type="scientific">Siminovitchia terrae</name>
    <name type="common">Bacillus terrae</name>
    <dbReference type="NCBI Taxonomy" id="1914933"/>
    <lineage>
        <taxon>Bacteria</taxon>
        <taxon>Bacillati</taxon>
        <taxon>Bacillota</taxon>
        <taxon>Bacilli</taxon>
        <taxon>Bacillales</taxon>
        <taxon>Bacillaceae</taxon>
        <taxon>Siminovitchia</taxon>
    </lineage>
</organism>
<sequence length="61" mass="6923">MGVIAKNARKIYIIVVLMMLVKTFLTIKQLYDNALNILFVLIAIPVAIIEYKVNKRSKGNT</sequence>
<accession>A0ABQ4KVE5</accession>
<proteinExistence type="predicted"/>
<protein>
    <submittedName>
        <fullName evidence="2">Uncharacterized protein</fullName>
    </submittedName>
</protein>
<keyword evidence="3" id="KW-1185">Reference proteome</keyword>
<evidence type="ECO:0000313" key="3">
    <source>
        <dbReference type="Proteomes" id="UP000680670"/>
    </source>
</evidence>
<dbReference type="RefSeq" id="WP_213020352.1">
    <property type="nucleotide sequence ID" value="NZ_BORJ01000004.1"/>
</dbReference>
<comment type="caution">
    <text evidence="2">The sequence shown here is derived from an EMBL/GenBank/DDBJ whole genome shotgun (WGS) entry which is preliminary data.</text>
</comment>
<dbReference type="EMBL" id="BORJ01000004">
    <property type="protein sequence ID" value="GIN96001.1"/>
    <property type="molecule type" value="Genomic_DNA"/>
</dbReference>
<gene>
    <name evidence="2" type="ORF">J6TS1_18710</name>
</gene>
<keyword evidence="1" id="KW-1133">Transmembrane helix</keyword>
<dbReference type="Proteomes" id="UP000680670">
    <property type="component" value="Unassembled WGS sequence"/>
</dbReference>
<keyword evidence="1" id="KW-0812">Transmembrane</keyword>